<evidence type="ECO:0000256" key="1">
    <source>
        <dbReference type="ARBA" id="ARBA00001232"/>
    </source>
</evidence>
<keyword evidence="7" id="KW-0594">Phospholipid biosynthesis</keyword>
<keyword evidence="4" id="KW-0444">Lipid biosynthesis</keyword>
<evidence type="ECO:0000256" key="6">
    <source>
        <dbReference type="ARBA" id="ARBA00023098"/>
    </source>
</evidence>
<protein>
    <recommendedName>
        <fullName evidence="9">phosphate acyltransferase</fullName>
        <ecNumber evidence="9">2.3.1.274</ecNumber>
    </recommendedName>
</protein>
<dbReference type="GO" id="GO:0006633">
    <property type="term" value="P:fatty acid biosynthetic process"/>
    <property type="evidence" value="ECO:0007669"/>
    <property type="project" value="InterPro"/>
</dbReference>
<proteinExistence type="inferred from homology"/>
<evidence type="ECO:0000256" key="4">
    <source>
        <dbReference type="ARBA" id="ARBA00022516"/>
    </source>
</evidence>
<evidence type="ECO:0000256" key="7">
    <source>
        <dbReference type="ARBA" id="ARBA00023209"/>
    </source>
</evidence>
<dbReference type="EMBL" id="UINC01220099">
    <property type="protein sequence ID" value="SVE47863.1"/>
    <property type="molecule type" value="Genomic_DNA"/>
</dbReference>
<evidence type="ECO:0000256" key="2">
    <source>
        <dbReference type="ARBA" id="ARBA00004496"/>
    </source>
</evidence>
<organism evidence="11">
    <name type="scientific">marine metagenome</name>
    <dbReference type="NCBI Taxonomy" id="408172"/>
    <lineage>
        <taxon>unclassified sequences</taxon>
        <taxon>metagenomes</taxon>
        <taxon>ecological metagenomes</taxon>
    </lineage>
</organism>
<dbReference type="NCBIfam" id="TIGR00182">
    <property type="entry name" value="plsX"/>
    <property type="match status" value="1"/>
</dbReference>
<keyword evidence="6" id="KW-0443">Lipid metabolism</keyword>
<sequence length="234" mass="24849">LILVGDRDEIDPLVRRIIGKESRLRIKGATEVVGMSESPADAIRKKKDSSMRVAINLVKEGVAEACVSAGNTGALMATAKFVLKMLPGIDRPAIIAELPALGGTVHMLDVGANTESDPQQLFQFAVMGSIVTSGMRNIDRPRVALLNIGVEDTKGHEAVRSAAGKLSQSGLNYVGFIEGNEIFVGKADVVVTDGFTGNIAVKTMEGTAGLISHYVKREFKKTVFTKLQALMAGP</sequence>
<feature type="non-terminal residue" evidence="11">
    <location>
        <position position="234"/>
    </location>
</feature>
<evidence type="ECO:0000256" key="3">
    <source>
        <dbReference type="ARBA" id="ARBA00022490"/>
    </source>
</evidence>
<feature type="non-terminal residue" evidence="11">
    <location>
        <position position="1"/>
    </location>
</feature>
<dbReference type="EC" id="2.3.1.274" evidence="9"/>
<keyword evidence="3" id="KW-0963">Cytoplasm</keyword>
<keyword evidence="5" id="KW-0808">Transferase</keyword>
<evidence type="ECO:0000256" key="9">
    <source>
        <dbReference type="ARBA" id="ARBA00024069"/>
    </source>
</evidence>
<comment type="subunit">
    <text evidence="10">Homodimer. Probably interacts with PlsY.</text>
</comment>
<dbReference type="InterPro" id="IPR003664">
    <property type="entry name" value="FA_synthesis"/>
</dbReference>
<dbReference type="GO" id="GO:0008654">
    <property type="term" value="P:phospholipid biosynthetic process"/>
    <property type="evidence" value="ECO:0007669"/>
    <property type="project" value="UniProtKB-KW"/>
</dbReference>
<accession>A0A383DUD5</accession>
<dbReference type="SUPFAM" id="SSF53659">
    <property type="entry name" value="Isocitrate/Isopropylmalate dehydrogenase-like"/>
    <property type="match status" value="1"/>
</dbReference>
<comment type="subcellular location">
    <subcellularLocation>
        <location evidence="2">Cytoplasm</location>
    </subcellularLocation>
</comment>
<evidence type="ECO:0000256" key="10">
    <source>
        <dbReference type="ARBA" id="ARBA00046608"/>
    </source>
</evidence>
<reference evidence="11" key="1">
    <citation type="submission" date="2018-05" db="EMBL/GenBank/DDBJ databases">
        <authorList>
            <person name="Lanie J.A."/>
            <person name="Ng W.-L."/>
            <person name="Kazmierczak K.M."/>
            <person name="Andrzejewski T.M."/>
            <person name="Davidsen T.M."/>
            <person name="Wayne K.J."/>
            <person name="Tettelin H."/>
            <person name="Glass J.I."/>
            <person name="Rusch D."/>
            <person name="Podicherti R."/>
            <person name="Tsui H.-C.T."/>
            <person name="Winkler M.E."/>
        </authorList>
    </citation>
    <scope>NUCLEOTIDE SEQUENCE</scope>
</reference>
<evidence type="ECO:0000256" key="5">
    <source>
        <dbReference type="ARBA" id="ARBA00022679"/>
    </source>
</evidence>
<keyword evidence="8" id="KW-1208">Phospholipid metabolism</keyword>
<dbReference type="Gene3D" id="3.40.718.10">
    <property type="entry name" value="Isopropylmalate Dehydrogenase"/>
    <property type="match status" value="1"/>
</dbReference>
<comment type="catalytic activity">
    <reaction evidence="1">
        <text>a fatty acyl-[ACP] + phosphate = an acyl phosphate + holo-[ACP]</text>
        <dbReference type="Rhea" id="RHEA:42292"/>
        <dbReference type="Rhea" id="RHEA-COMP:9685"/>
        <dbReference type="Rhea" id="RHEA-COMP:14125"/>
        <dbReference type="ChEBI" id="CHEBI:43474"/>
        <dbReference type="ChEBI" id="CHEBI:59918"/>
        <dbReference type="ChEBI" id="CHEBI:64479"/>
        <dbReference type="ChEBI" id="CHEBI:138651"/>
        <dbReference type="EC" id="2.3.1.274"/>
    </reaction>
</comment>
<dbReference type="HAMAP" id="MF_00019">
    <property type="entry name" value="PlsX"/>
    <property type="match status" value="1"/>
</dbReference>
<dbReference type="PANTHER" id="PTHR30100">
    <property type="entry name" value="FATTY ACID/PHOSPHOLIPID SYNTHESIS PROTEIN PLSX"/>
    <property type="match status" value="1"/>
</dbReference>
<gene>
    <name evidence="11" type="ORF">METZ01_LOCUS500717</name>
</gene>
<dbReference type="GO" id="GO:0005737">
    <property type="term" value="C:cytoplasm"/>
    <property type="evidence" value="ECO:0007669"/>
    <property type="project" value="UniProtKB-SubCell"/>
</dbReference>
<dbReference type="GO" id="GO:0043811">
    <property type="term" value="F:phosphate:acyl-[acyl carrier protein] acyltransferase activity"/>
    <property type="evidence" value="ECO:0007669"/>
    <property type="project" value="UniProtKB-EC"/>
</dbReference>
<name>A0A383DUD5_9ZZZZ</name>
<dbReference type="AlphaFoldDB" id="A0A383DUD5"/>
<evidence type="ECO:0000256" key="8">
    <source>
        <dbReference type="ARBA" id="ARBA00023264"/>
    </source>
</evidence>
<dbReference type="PANTHER" id="PTHR30100:SF1">
    <property type="entry name" value="PHOSPHATE ACYLTRANSFERASE"/>
    <property type="match status" value="1"/>
</dbReference>
<dbReference type="Pfam" id="PF02504">
    <property type="entry name" value="FA_synthesis"/>
    <property type="match status" value="1"/>
</dbReference>
<dbReference type="InterPro" id="IPR012281">
    <property type="entry name" value="Phospholipid_synth_PlsX-like"/>
</dbReference>
<evidence type="ECO:0000313" key="11">
    <source>
        <dbReference type="EMBL" id="SVE47863.1"/>
    </source>
</evidence>